<organism evidence="2">
    <name type="scientific">Aquarana catesbeiana</name>
    <name type="common">American bullfrog</name>
    <name type="synonym">Rana catesbeiana</name>
    <dbReference type="NCBI Taxonomy" id="8400"/>
    <lineage>
        <taxon>Eukaryota</taxon>
        <taxon>Metazoa</taxon>
        <taxon>Chordata</taxon>
        <taxon>Craniata</taxon>
        <taxon>Vertebrata</taxon>
        <taxon>Euteleostomi</taxon>
        <taxon>Amphibia</taxon>
        <taxon>Batrachia</taxon>
        <taxon>Anura</taxon>
        <taxon>Neobatrachia</taxon>
        <taxon>Ranoidea</taxon>
        <taxon>Ranidae</taxon>
        <taxon>Aquarana</taxon>
    </lineage>
</organism>
<feature type="domain" description="IPT/TIG" evidence="1">
    <location>
        <begin position="48"/>
        <end position="148"/>
    </location>
</feature>
<dbReference type="OrthoDB" id="125363at2759"/>
<sequence>MQHPPRRTAREIRCKTPQGQIPSSAEIQIHIDSAQLQNLEVKYNYTEDPTVQKIEPEWSITSGGTPLTVSGLNLATIREPKIRAKYGEVERENNCTVYNDTTMVCLAPSIENPLRTPPELGDKPDEIGFIMDNVQALLIVNMTSFTYYADPVFEPLSPSGNLELKPSSPLIIKVSVGHLKVSEGHLKVSEGHLKVSEGHLKVSEGHLKVSEGHGVTTGLSTPFSFNFFLQQSI</sequence>
<dbReference type="SUPFAM" id="SSF81296">
    <property type="entry name" value="E set domains"/>
    <property type="match status" value="1"/>
</dbReference>
<dbReference type="EMBL" id="KV923549">
    <property type="protein sequence ID" value="PIO41257.1"/>
    <property type="molecule type" value="Genomic_DNA"/>
</dbReference>
<evidence type="ECO:0000313" key="2">
    <source>
        <dbReference type="EMBL" id="PIO41257.1"/>
    </source>
</evidence>
<dbReference type="InterPro" id="IPR002909">
    <property type="entry name" value="IPT_dom"/>
</dbReference>
<dbReference type="CDD" id="cd01181">
    <property type="entry name" value="IPT_plexin_repeat3"/>
    <property type="match status" value="1"/>
</dbReference>
<protein>
    <recommendedName>
        <fullName evidence="1">IPT/TIG domain-containing protein</fullName>
    </recommendedName>
</protein>
<dbReference type="InterPro" id="IPR031148">
    <property type="entry name" value="Plexin"/>
</dbReference>
<dbReference type="Pfam" id="PF01833">
    <property type="entry name" value="TIG"/>
    <property type="match status" value="1"/>
</dbReference>
<dbReference type="GO" id="GO:0005886">
    <property type="term" value="C:plasma membrane"/>
    <property type="evidence" value="ECO:0007669"/>
    <property type="project" value="TreeGrafter"/>
</dbReference>
<gene>
    <name evidence="2" type="ORF">AB205_0018970</name>
</gene>
<evidence type="ECO:0000259" key="1">
    <source>
        <dbReference type="SMART" id="SM00429"/>
    </source>
</evidence>
<dbReference type="PANTHER" id="PTHR22625">
    <property type="entry name" value="PLEXIN"/>
    <property type="match status" value="1"/>
</dbReference>
<name>A0A2G9SM55_AQUCT</name>
<proteinExistence type="predicted"/>
<dbReference type="AlphaFoldDB" id="A0A2G9SM55"/>
<accession>A0A2G9SM55</accession>
<reference evidence="2" key="1">
    <citation type="submission" date="2017-08" db="EMBL/GenBank/DDBJ databases">
        <title>Assembly of the North American Bullfrog Genome.</title>
        <authorList>
            <person name="Warren R.L."/>
            <person name="Vandervalk B.P."/>
            <person name="Kucuk E."/>
            <person name="Birol I."/>
            <person name="Helbing C."/>
            <person name="Pandoh P."/>
            <person name="Behsaz B."/>
            <person name="Mohamadi H."/>
            <person name="Chu J."/>
            <person name="Jackman S."/>
            <person name="Hammond S.A."/>
            <person name="Veldhoen N."/>
            <person name="Kirk H."/>
            <person name="Zhao Y."/>
            <person name="Coope R."/>
            <person name="Pleasance S."/>
            <person name="Moore R."/>
            <person name="Holt R."/>
        </authorList>
    </citation>
    <scope>NUCLEOTIDE SEQUENCE</scope>
    <source>
        <strain evidence="2">Bruno</strain>
        <tissue evidence="2">Liver</tissue>
    </source>
</reference>
<dbReference type="InterPro" id="IPR014756">
    <property type="entry name" value="Ig_E-set"/>
</dbReference>
<dbReference type="PANTHER" id="PTHR22625:SF35">
    <property type="entry name" value="PLEXIN-A1"/>
    <property type="match status" value="1"/>
</dbReference>
<dbReference type="GO" id="GO:0030334">
    <property type="term" value="P:regulation of cell migration"/>
    <property type="evidence" value="ECO:0007669"/>
    <property type="project" value="TreeGrafter"/>
</dbReference>
<dbReference type="GO" id="GO:0017154">
    <property type="term" value="F:semaphorin receptor activity"/>
    <property type="evidence" value="ECO:0007669"/>
    <property type="project" value="InterPro"/>
</dbReference>
<dbReference type="GO" id="GO:0002116">
    <property type="term" value="C:semaphorin receptor complex"/>
    <property type="evidence" value="ECO:0007669"/>
    <property type="project" value="TreeGrafter"/>
</dbReference>
<dbReference type="Gene3D" id="2.60.40.10">
    <property type="entry name" value="Immunoglobulins"/>
    <property type="match status" value="1"/>
</dbReference>
<dbReference type="SMART" id="SM00429">
    <property type="entry name" value="IPT"/>
    <property type="match status" value="1"/>
</dbReference>
<dbReference type="InterPro" id="IPR013783">
    <property type="entry name" value="Ig-like_fold"/>
</dbReference>